<dbReference type="eggNOG" id="KOG2280">
    <property type="taxonomic scope" value="Eukaryota"/>
</dbReference>
<dbReference type="SUPFAM" id="SSF50978">
    <property type="entry name" value="WD40 repeat-like"/>
    <property type="match status" value="1"/>
</dbReference>
<dbReference type="OrthoDB" id="1792at2759"/>
<reference evidence="2" key="2">
    <citation type="journal article" date="2007" name="Science">
        <title>Draft genome sequence of the sexually transmitted pathogen Trichomonas vaginalis.</title>
        <authorList>
            <person name="Carlton J.M."/>
            <person name="Hirt R.P."/>
            <person name="Silva J.C."/>
            <person name="Delcher A.L."/>
            <person name="Schatz M."/>
            <person name="Zhao Q."/>
            <person name="Wortman J.R."/>
            <person name="Bidwell S.L."/>
            <person name="Alsmark U.C.M."/>
            <person name="Besteiro S."/>
            <person name="Sicheritz-Ponten T."/>
            <person name="Noel C.J."/>
            <person name="Dacks J.B."/>
            <person name="Foster P.G."/>
            <person name="Simillion C."/>
            <person name="Van de Peer Y."/>
            <person name="Miranda-Saavedra D."/>
            <person name="Barton G.J."/>
            <person name="Westrop G.D."/>
            <person name="Mueller S."/>
            <person name="Dessi D."/>
            <person name="Fiori P.L."/>
            <person name="Ren Q."/>
            <person name="Paulsen I."/>
            <person name="Zhang H."/>
            <person name="Bastida-Corcuera F.D."/>
            <person name="Simoes-Barbosa A."/>
            <person name="Brown M.T."/>
            <person name="Hayes R.D."/>
            <person name="Mukherjee M."/>
            <person name="Okumura C.Y."/>
            <person name="Schneider R."/>
            <person name="Smith A.J."/>
            <person name="Vanacova S."/>
            <person name="Villalvazo M."/>
            <person name="Haas B.J."/>
            <person name="Pertea M."/>
            <person name="Feldblyum T.V."/>
            <person name="Utterback T.R."/>
            <person name="Shu C.L."/>
            <person name="Osoegawa K."/>
            <person name="de Jong P.J."/>
            <person name="Hrdy I."/>
            <person name="Horvathova L."/>
            <person name="Zubacova Z."/>
            <person name="Dolezal P."/>
            <person name="Malik S.B."/>
            <person name="Logsdon J.M. Jr."/>
            <person name="Henze K."/>
            <person name="Gupta A."/>
            <person name="Wang C.C."/>
            <person name="Dunne R.L."/>
            <person name="Upcroft J.A."/>
            <person name="Upcroft P."/>
            <person name="White O."/>
            <person name="Salzberg S.L."/>
            <person name="Tang P."/>
            <person name="Chiu C.-H."/>
            <person name="Lee Y.-S."/>
            <person name="Embley T.M."/>
            <person name="Coombs G.H."/>
            <person name="Mottram J.C."/>
            <person name="Tachezy J."/>
            <person name="Fraser-Liggett C.M."/>
            <person name="Johnson P.J."/>
        </authorList>
    </citation>
    <scope>NUCLEOTIDE SEQUENCE [LARGE SCALE GENOMIC DNA]</scope>
    <source>
        <strain evidence="2">G3</strain>
    </source>
</reference>
<evidence type="ECO:0000259" key="1">
    <source>
        <dbReference type="Pfam" id="PF04841"/>
    </source>
</evidence>
<dbReference type="InterPro" id="IPR016534">
    <property type="entry name" value="VPS16"/>
</dbReference>
<dbReference type="GO" id="GO:0042144">
    <property type="term" value="P:vacuole fusion, non-autophagic"/>
    <property type="evidence" value="ECO:0000318"/>
    <property type="project" value="GO_Central"/>
</dbReference>
<proteinExistence type="predicted"/>
<sequence length="504" mass="57837">MEFAQEFTSSLNNVKRMGPTSFVSERIYVLEEGETVYHQNVNFKTDKYAVAKNGGAIVMAHETMLNDDGYYKQLNVYDSYANLICEISLEKFQKKITALFITQEEVTIVVFSDGTLASFNLGGNLLTENHLPDTQWGMIGAVEFWRTGFFIKTSNMIFIVRDLVTLNVEEFCQHKLVFSCFAAVPTNNDTRIGPQLWAGDDNDNLVLIQKDLMQLQEFPKPITCLKFSPDYQFCLVQCEEYYYIFDDKLEEVIYASVFDDFIPTDIAWCGSDAIALFHYNTVVFIGATTDCIKWEFDYMIGFSQESDGIRIFMSDEVLLIRAITDLALPFAIWDKSNVAVQLFTKMLDKDGLALKDPLPDYTMQQVLDAIQGMSAASIFFRKFELKKALLIALIRTIIELPAPKFDYSSDDELLIQAKDFSIIENRMAALRICEQVGRNPYNIPITYDEFQNISAERLIKRLCNRKMHFRAFRIAKYINVETDFIVSNWGVQLIDSQPDDNVVI</sequence>
<accession>A2EQS8</accession>
<dbReference type="PANTHER" id="PTHR12811">
    <property type="entry name" value="VACUOLAR PROTEIN SORTING VPS16"/>
    <property type="match status" value="1"/>
</dbReference>
<protein>
    <recommendedName>
        <fullName evidence="1">Vps16 N-terminal domain-containing protein</fullName>
    </recommendedName>
</protein>
<organism evidence="2 3">
    <name type="scientific">Trichomonas vaginalis (strain ATCC PRA-98 / G3)</name>
    <dbReference type="NCBI Taxonomy" id="412133"/>
    <lineage>
        <taxon>Eukaryota</taxon>
        <taxon>Metamonada</taxon>
        <taxon>Parabasalia</taxon>
        <taxon>Trichomonadida</taxon>
        <taxon>Trichomonadidae</taxon>
        <taxon>Trichomonas</taxon>
    </lineage>
</organism>
<dbReference type="KEGG" id="tva:4762837"/>
<dbReference type="GO" id="GO:0030897">
    <property type="term" value="C:HOPS complex"/>
    <property type="evidence" value="ECO:0000318"/>
    <property type="project" value="GO_Central"/>
</dbReference>
<reference evidence="2" key="1">
    <citation type="submission" date="2006-10" db="EMBL/GenBank/DDBJ databases">
        <authorList>
            <person name="Amadeo P."/>
            <person name="Zhao Q."/>
            <person name="Wortman J."/>
            <person name="Fraser-Liggett C."/>
            <person name="Carlton J."/>
        </authorList>
    </citation>
    <scope>NUCLEOTIDE SEQUENCE</scope>
    <source>
        <strain evidence="2">G3</strain>
    </source>
</reference>
<dbReference type="GO" id="GO:0016197">
    <property type="term" value="P:endosomal transport"/>
    <property type="evidence" value="ECO:0000318"/>
    <property type="project" value="GO_Central"/>
</dbReference>
<keyword evidence="3" id="KW-1185">Reference proteome</keyword>
<dbReference type="GO" id="GO:0005768">
    <property type="term" value="C:endosome"/>
    <property type="evidence" value="ECO:0000318"/>
    <property type="project" value="GO_Central"/>
</dbReference>
<evidence type="ECO:0000313" key="2">
    <source>
        <dbReference type="EMBL" id="EAY04974.1"/>
    </source>
</evidence>
<dbReference type="Proteomes" id="UP000001542">
    <property type="component" value="Unassembled WGS sequence"/>
</dbReference>
<dbReference type="SMR" id="A2EQS8"/>
<evidence type="ECO:0000313" key="3">
    <source>
        <dbReference type="Proteomes" id="UP000001542"/>
    </source>
</evidence>
<gene>
    <name evidence="2" type="ORF">TVAG_290440</name>
</gene>
<dbReference type="InParanoid" id="A2EQS8"/>
<dbReference type="EMBL" id="DS113460">
    <property type="protein sequence ID" value="EAY04974.1"/>
    <property type="molecule type" value="Genomic_DNA"/>
</dbReference>
<dbReference type="PANTHER" id="PTHR12811:SF0">
    <property type="entry name" value="VACUOLAR PROTEIN SORTING-ASSOCIATED PROTEIN 16 HOMOLOG"/>
    <property type="match status" value="1"/>
</dbReference>
<dbReference type="VEuPathDB" id="TrichDB:TVAG_290440"/>
<name>A2EQS8_TRIV3</name>
<dbReference type="STRING" id="5722.A2EQS8"/>
<dbReference type="VEuPathDB" id="TrichDB:TVAGG3_0243400"/>
<dbReference type="Pfam" id="PF04841">
    <property type="entry name" value="Vps16_N"/>
    <property type="match status" value="1"/>
</dbReference>
<dbReference type="InterPro" id="IPR006926">
    <property type="entry name" value="Vps16_N"/>
</dbReference>
<feature type="domain" description="Vps16 N-terminal" evidence="1">
    <location>
        <begin position="48"/>
        <end position="323"/>
    </location>
</feature>
<dbReference type="GO" id="GO:0006886">
    <property type="term" value="P:intracellular protein transport"/>
    <property type="evidence" value="ECO:0007669"/>
    <property type="project" value="InterPro"/>
</dbReference>
<dbReference type="InterPro" id="IPR036322">
    <property type="entry name" value="WD40_repeat_dom_sf"/>
</dbReference>
<dbReference type="RefSeq" id="XP_001317197.1">
    <property type="nucleotide sequence ID" value="XM_001317162.1"/>
</dbReference>
<dbReference type="AlphaFoldDB" id="A2EQS8"/>
<dbReference type="GO" id="GO:0003779">
    <property type="term" value="F:actin binding"/>
    <property type="evidence" value="ECO:0000318"/>
    <property type="project" value="GO_Central"/>
</dbReference>